<dbReference type="Pfam" id="PF16483">
    <property type="entry name" value="Glyco_hydro_64"/>
    <property type="match status" value="1"/>
</dbReference>
<organism evidence="4 5">
    <name type="scientific">Schumannella luteola</name>
    <dbReference type="NCBI Taxonomy" id="472059"/>
    <lineage>
        <taxon>Bacteria</taxon>
        <taxon>Bacillati</taxon>
        <taxon>Actinomycetota</taxon>
        <taxon>Actinomycetes</taxon>
        <taxon>Micrococcales</taxon>
        <taxon>Microbacteriaceae</taxon>
        <taxon>Schumannella</taxon>
    </lineage>
</organism>
<dbReference type="GO" id="GO:0016798">
    <property type="term" value="F:hydrolase activity, acting on glycosyl bonds"/>
    <property type="evidence" value="ECO:0007669"/>
    <property type="project" value="UniProtKB-KW"/>
</dbReference>
<comment type="caution">
    <text evidence="4">The sequence shown here is derived from an EMBL/GenBank/DDBJ whole genome shotgun (WGS) entry which is preliminary data.</text>
</comment>
<dbReference type="InterPro" id="IPR037176">
    <property type="entry name" value="Osmotin/thaumatin-like_sf"/>
</dbReference>
<feature type="transmembrane region" description="Helical" evidence="2">
    <location>
        <begin position="37"/>
        <end position="57"/>
    </location>
</feature>
<gene>
    <name evidence="4" type="ORF">BJ979_000723</name>
</gene>
<dbReference type="Gene3D" id="2.60.110.10">
    <property type="entry name" value="Thaumatin"/>
    <property type="match status" value="1"/>
</dbReference>
<dbReference type="InterPro" id="IPR006311">
    <property type="entry name" value="TAT_signal"/>
</dbReference>
<evidence type="ECO:0000313" key="4">
    <source>
        <dbReference type="EMBL" id="NYG98097.1"/>
    </source>
</evidence>
<keyword evidence="1" id="KW-0378">Hydrolase</keyword>
<evidence type="ECO:0000256" key="1">
    <source>
        <dbReference type="PROSITE-ProRule" id="PRU01350"/>
    </source>
</evidence>
<evidence type="ECO:0000313" key="5">
    <source>
        <dbReference type="Proteomes" id="UP000553888"/>
    </source>
</evidence>
<dbReference type="InterPro" id="IPR032477">
    <property type="entry name" value="Glyco_hydro_64"/>
</dbReference>
<dbReference type="Gene3D" id="3.30.920.50">
    <property type="entry name" value="Beta-1,3-glucanase, C-terminal domain"/>
    <property type="match status" value="1"/>
</dbReference>
<dbReference type="InterPro" id="IPR037398">
    <property type="entry name" value="Glyco_hydro_64_fam"/>
</dbReference>
<dbReference type="EMBL" id="JACBZY010000001">
    <property type="protein sequence ID" value="NYG98097.1"/>
    <property type="molecule type" value="Genomic_DNA"/>
</dbReference>
<feature type="active site" description="Proton acceptor" evidence="1">
    <location>
        <position position="206"/>
    </location>
</feature>
<dbReference type="GO" id="GO:0030246">
    <property type="term" value="F:carbohydrate binding"/>
    <property type="evidence" value="ECO:0007669"/>
    <property type="project" value="UniProtKB-UniRule"/>
</dbReference>
<feature type="domain" description="GH64" evidence="3">
    <location>
        <begin position="69"/>
        <end position="422"/>
    </location>
</feature>
<feature type="active site" description="Proton donor" evidence="1">
    <location>
        <position position="190"/>
    </location>
</feature>
<keyword evidence="2" id="KW-0812">Transmembrane</keyword>
<dbReference type="PANTHER" id="PTHR38165">
    <property type="match status" value="1"/>
</dbReference>
<keyword evidence="2" id="KW-1133">Transmembrane helix</keyword>
<protein>
    <recommendedName>
        <fullName evidence="3">GH64 domain-containing protein</fullName>
    </recommendedName>
</protein>
<dbReference type="PANTHER" id="PTHR38165:SF1">
    <property type="entry name" value="GLUCANASE B"/>
    <property type="match status" value="1"/>
</dbReference>
<dbReference type="AlphaFoldDB" id="A0A852YEH3"/>
<dbReference type="RefSeq" id="WP_179565275.1">
    <property type="nucleotide sequence ID" value="NZ_JACBZY010000001.1"/>
</dbReference>
<accession>A0A852YEH3</accession>
<sequence>MSGRVFRRAGGSAARPVGPVGAALSGLTAQQLSRRSFFGATAVGALGVVGGLGLAGGSDFLAPTRARAAGNLPITVINNSGAYDNGNVFIHVVGTLITTGQQGHVDQSGAFIPASLADNTEADGSAVYGFPLSDWGTVSLPEPISGRLYISLGKRLPFKVVGTDAGPGIAHPAGWVESDPSFGILYDSFEFTHQNGAMYCNSTQVDMFSVPIGIHLQGAGDQRAGFINPGARGAFFDKLRNTEGFSNLVVDDRRVIAPSHGIGAGRFSGNYFDGYIGESWDRYSSAEMHVSTGTAQYSLRRDGDALVAYQDGAERVRFDRPSTADVLFCNGNLAAPNDGVRGPIAAILGAALNRSTMRDFTEQPTTDAAQFYQQPITNHYAAATHAAHSDGRAYGFAFDDVSAFASYIEDGAASSVELTIEPL</sequence>
<keyword evidence="2" id="KW-0472">Membrane</keyword>
<evidence type="ECO:0000259" key="3">
    <source>
        <dbReference type="PROSITE" id="PS52006"/>
    </source>
</evidence>
<dbReference type="Proteomes" id="UP000553888">
    <property type="component" value="Unassembled WGS sequence"/>
</dbReference>
<keyword evidence="5" id="KW-1185">Reference proteome</keyword>
<keyword evidence="1" id="KW-0326">Glycosidase</keyword>
<proteinExistence type="inferred from homology"/>
<dbReference type="InterPro" id="IPR042517">
    <property type="entry name" value="Glyco_hydro_64_N_2"/>
</dbReference>
<name>A0A852YEH3_9MICO</name>
<evidence type="ECO:0000256" key="2">
    <source>
        <dbReference type="SAM" id="Phobius"/>
    </source>
</evidence>
<dbReference type="PROSITE" id="PS51318">
    <property type="entry name" value="TAT"/>
    <property type="match status" value="1"/>
</dbReference>
<dbReference type="PROSITE" id="PS52006">
    <property type="entry name" value="GH64"/>
    <property type="match status" value="1"/>
</dbReference>
<reference evidence="4 5" key="1">
    <citation type="submission" date="2020-07" db="EMBL/GenBank/DDBJ databases">
        <title>Sequencing the genomes of 1000 actinobacteria strains.</title>
        <authorList>
            <person name="Klenk H.-P."/>
        </authorList>
    </citation>
    <scope>NUCLEOTIDE SEQUENCE [LARGE SCALE GENOMIC DNA]</scope>
    <source>
        <strain evidence="4 5">DSM 23141</strain>
    </source>
</reference>
<comment type="similarity">
    <text evidence="1">Belongs to the glycosyl hydrolase 64 family.</text>
</comment>